<feature type="compositionally biased region" description="Basic and acidic residues" evidence="2">
    <location>
        <begin position="207"/>
        <end position="219"/>
    </location>
</feature>
<feature type="region of interest" description="Disordered" evidence="2">
    <location>
        <begin position="491"/>
        <end position="515"/>
    </location>
</feature>
<evidence type="ECO:0000313" key="5">
    <source>
        <dbReference type="Proteomes" id="UP001209570"/>
    </source>
</evidence>
<feature type="compositionally biased region" description="Low complexity" evidence="2">
    <location>
        <begin position="173"/>
        <end position="190"/>
    </location>
</feature>
<dbReference type="InterPro" id="IPR008984">
    <property type="entry name" value="SMAD_FHA_dom_sf"/>
</dbReference>
<reference evidence="4" key="1">
    <citation type="submission" date="2021-12" db="EMBL/GenBank/DDBJ databases">
        <title>Prjna785345.</title>
        <authorList>
            <person name="Rujirawat T."/>
            <person name="Krajaejun T."/>
        </authorList>
    </citation>
    <scope>NUCLEOTIDE SEQUENCE</scope>
    <source>
        <strain evidence="4">Pi057C3</strain>
    </source>
</reference>
<dbReference type="InterPro" id="IPR000253">
    <property type="entry name" value="FHA_dom"/>
</dbReference>
<dbReference type="Gene3D" id="2.60.200.20">
    <property type="match status" value="1"/>
</dbReference>
<dbReference type="Pfam" id="PF00498">
    <property type="entry name" value="FHA"/>
    <property type="match status" value="1"/>
</dbReference>
<dbReference type="SUPFAM" id="SSF49879">
    <property type="entry name" value="SMAD/FHA domain"/>
    <property type="match status" value="1"/>
</dbReference>
<keyword evidence="5" id="KW-1185">Reference proteome</keyword>
<feature type="domain" description="FHA" evidence="3">
    <location>
        <begin position="55"/>
        <end position="110"/>
    </location>
</feature>
<protein>
    <recommendedName>
        <fullName evidence="3">FHA domain-containing protein</fullName>
    </recommendedName>
</protein>
<feature type="compositionally biased region" description="Basic and acidic residues" evidence="2">
    <location>
        <begin position="628"/>
        <end position="646"/>
    </location>
</feature>
<feature type="region of interest" description="Disordered" evidence="2">
    <location>
        <begin position="576"/>
        <end position="740"/>
    </location>
</feature>
<dbReference type="SMART" id="SM00240">
    <property type="entry name" value="FHA"/>
    <property type="match status" value="1"/>
</dbReference>
<feature type="coiled-coil region" evidence="1">
    <location>
        <begin position="253"/>
        <end position="442"/>
    </location>
</feature>
<evidence type="ECO:0000256" key="1">
    <source>
        <dbReference type="SAM" id="Coils"/>
    </source>
</evidence>
<evidence type="ECO:0000256" key="2">
    <source>
        <dbReference type="SAM" id="MobiDB-lite"/>
    </source>
</evidence>
<name>A0AAD5QAH3_PYTIN</name>
<accession>A0AAD5QAH3</accession>
<feature type="compositionally biased region" description="Low complexity" evidence="2">
    <location>
        <begin position="594"/>
        <end position="612"/>
    </location>
</feature>
<evidence type="ECO:0000259" key="3">
    <source>
        <dbReference type="PROSITE" id="PS50006"/>
    </source>
</evidence>
<proteinExistence type="predicted"/>
<dbReference type="Gene3D" id="1.10.287.1490">
    <property type="match status" value="1"/>
</dbReference>
<dbReference type="PROSITE" id="PS50006">
    <property type="entry name" value="FHA_DOMAIN"/>
    <property type="match status" value="1"/>
</dbReference>
<feature type="compositionally biased region" description="Polar residues" evidence="2">
    <location>
        <begin position="497"/>
        <end position="510"/>
    </location>
</feature>
<feature type="region of interest" description="Disordered" evidence="2">
    <location>
        <begin position="173"/>
        <end position="246"/>
    </location>
</feature>
<dbReference type="EMBL" id="JAKCXM010000006">
    <property type="protein sequence ID" value="KAJ0409065.1"/>
    <property type="molecule type" value="Genomic_DNA"/>
</dbReference>
<feature type="compositionally biased region" description="Polar residues" evidence="2">
    <location>
        <begin position="576"/>
        <end position="585"/>
    </location>
</feature>
<organism evidence="4 5">
    <name type="scientific">Pythium insidiosum</name>
    <name type="common">Pythiosis disease agent</name>
    <dbReference type="NCBI Taxonomy" id="114742"/>
    <lineage>
        <taxon>Eukaryota</taxon>
        <taxon>Sar</taxon>
        <taxon>Stramenopiles</taxon>
        <taxon>Oomycota</taxon>
        <taxon>Peronosporomycetes</taxon>
        <taxon>Pythiales</taxon>
        <taxon>Pythiaceae</taxon>
        <taxon>Pythium</taxon>
    </lineage>
</organism>
<sequence length="740" mass="81151">MSAVKPWGRFKLVSKEPASDSDHLYFVQSVNRIGRNPARCNILLDMLFISGISVNRIGRNPARCNILLDMLFISGIHCVVTLKGKNERGEPIVMLEDLSRNGIYLNEELLGKGKSAELLGKGKSAVLPPNITIHFTKPGLQSKAVQPTVFKFELLCVPGSEVAEIPKCDRLASSASRPSSVSGASITTSSNASVAPTQAAARVLKRSHAEQEVEIEHTRSLSAAGERTPPSAAKRRRTGDAARTNEDDLLETTAQIQKANQSLRLKLKEAAEREAKLKQALSEAERQNVSHLEKIEVFEETNKSLEEELGHQKMTLAERDEELDRVRQAAAAVDEELKDLRHEELDRVRQAAAAVDEELKDLRRQLEAADAEISSHTTEIVDLKQERQKIDAEMASMTRQYEAAQARIRSAEEQVRTLINEKKKLELAVDSVQTRNEQAEEGKRGVHEENIVLKTRLTSAQQVLREMQKLVARGFRVVEDETAVMSQELEDLRRQSDTSFFSSEQSQPTPVQDHFCADTQTDDLEDDQAQTLDQDAALTKAAQLPTSATTGFGPFTRATPTLPVLPQSISVDLLESEQQPVSTDMSVDETPLYSENKSLSEGSSASSTSKTPPARPLPREPLVPTVGADHDDADKEVEAQESKEAGEENAVGGEDEDEDEEEEEEEEEAKVVENDNDNTPVMPAAAEASTDAGPQDGKEKGWLQRIVADEGDGSGNSEHASASEGGGMFDDETQLSAGEH</sequence>
<evidence type="ECO:0000313" key="4">
    <source>
        <dbReference type="EMBL" id="KAJ0409065.1"/>
    </source>
</evidence>
<dbReference type="Proteomes" id="UP001209570">
    <property type="component" value="Unassembled WGS sequence"/>
</dbReference>
<gene>
    <name evidence="4" type="ORF">P43SY_002199</name>
</gene>
<keyword evidence="1" id="KW-0175">Coiled coil</keyword>
<dbReference type="AlphaFoldDB" id="A0AAD5QAH3"/>
<feature type="compositionally biased region" description="Acidic residues" evidence="2">
    <location>
        <begin position="653"/>
        <end position="668"/>
    </location>
</feature>
<comment type="caution">
    <text evidence="4">The sequence shown here is derived from an EMBL/GenBank/DDBJ whole genome shotgun (WGS) entry which is preliminary data.</text>
</comment>